<dbReference type="PROSITE" id="PS00061">
    <property type="entry name" value="ADH_SHORT"/>
    <property type="match status" value="1"/>
</dbReference>
<dbReference type="InterPro" id="IPR020904">
    <property type="entry name" value="Sc_DH/Rdtase_CS"/>
</dbReference>
<dbReference type="EMBL" id="LPVJ01000019">
    <property type="protein sequence ID" value="KUO96309.1"/>
    <property type="molecule type" value="Genomic_DNA"/>
</dbReference>
<keyword evidence="5" id="KW-1185">Reference proteome</keyword>
<evidence type="ECO:0000313" key="4">
    <source>
        <dbReference type="EMBL" id="KUO96309.1"/>
    </source>
</evidence>
<gene>
    <name evidence="4" type="ORF">ATW55_03620</name>
</gene>
<evidence type="ECO:0000256" key="2">
    <source>
        <dbReference type="ARBA" id="ARBA00023002"/>
    </source>
</evidence>
<dbReference type="GO" id="GO:0016616">
    <property type="term" value="F:oxidoreductase activity, acting on the CH-OH group of donors, NAD or NADP as acceptor"/>
    <property type="evidence" value="ECO:0007669"/>
    <property type="project" value="UniProtKB-ARBA"/>
</dbReference>
<dbReference type="RefSeq" id="WP_067714269.1">
    <property type="nucleotide sequence ID" value="NZ_LPVJ01000019.1"/>
</dbReference>
<dbReference type="InterPro" id="IPR036291">
    <property type="entry name" value="NAD(P)-bd_dom_sf"/>
</dbReference>
<dbReference type="FunFam" id="3.40.50.720:FF:000047">
    <property type="entry name" value="NADP-dependent L-serine/L-allo-threonine dehydrogenase"/>
    <property type="match status" value="1"/>
</dbReference>
<accession>A0A101XRQ2</accession>
<keyword evidence="2" id="KW-0560">Oxidoreductase</keyword>
<name>A0A101XRQ2_9BACL</name>
<organism evidence="4 5">
    <name type="scientific">Ferroacidibacillus organovorans</name>
    <dbReference type="NCBI Taxonomy" id="1765683"/>
    <lineage>
        <taxon>Bacteria</taxon>
        <taxon>Bacillati</taxon>
        <taxon>Bacillota</taxon>
        <taxon>Bacilli</taxon>
        <taxon>Bacillales</taxon>
        <taxon>Alicyclobacillaceae</taxon>
        <taxon>Ferroacidibacillus</taxon>
    </lineage>
</organism>
<reference evidence="4 5" key="1">
    <citation type="submission" date="2015-12" db="EMBL/GenBank/DDBJ databases">
        <title>Draft genome sequence of Acidibacillus ferrooxidans ITV001, isolated from a chalcopyrite acid mine drainage site in Brazil.</title>
        <authorList>
            <person name="Dall'Agnol H."/>
            <person name="Nancucheo I."/>
            <person name="Johnson B."/>
            <person name="Oliveira R."/>
            <person name="Leite L."/>
            <person name="Pylro V."/>
            <person name="Nunes G.L."/>
            <person name="Tzotzos G."/>
            <person name="Fernandes G.R."/>
            <person name="Dutra J."/>
            <person name="Orellana S.C."/>
            <person name="Oliveira G."/>
        </authorList>
    </citation>
    <scope>NUCLEOTIDE SEQUENCE [LARGE SCALE GENOMIC DNA]</scope>
    <source>
        <strain evidence="5">ITV01</strain>
    </source>
</reference>
<dbReference type="SUPFAM" id="SSF51735">
    <property type="entry name" value="NAD(P)-binding Rossmann-fold domains"/>
    <property type="match status" value="1"/>
</dbReference>
<dbReference type="Proteomes" id="UP000053557">
    <property type="component" value="Unassembled WGS sequence"/>
</dbReference>
<comment type="caution">
    <text evidence="4">The sequence shown here is derived from an EMBL/GenBank/DDBJ whole genome shotgun (WGS) entry which is preliminary data.</text>
</comment>
<dbReference type="InterPro" id="IPR002347">
    <property type="entry name" value="SDR_fam"/>
</dbReference>
<sequence>MNKRIALITGASSGIGAATARQLADLGFDLILGARREDRLHDIAEDTKRRGARVFSRTLDVTDLKSVTTFIKEAHDAFGSIDVLVNNAGLARGVTRIAEQTSDEEWQEMLDTNVMGLLRVTRLVVPIMIEQGYGHVVNLGSTAGHDAYAGGSVYCATKFGVRAITSALRQELLGHPIRVTSVDPGMVETDFSMVRYSGNKDKADAVYAGVTPLTAEDVADVIAFAVTRKSHVDLDTIVMRPVQQGPYGQIARK</sequence>
<proteinExistence type="inferred from homology"/>
<dbReference type="AlphaFoldDB" id="A0A101XRQ2"/>
<dbReference type="PANTHER" id="PTHR42901">
    <property type="entry name" value="ALCOHOL DEHYDROGENASE"/>
    <property type="match status" value="1"/>
</dbReference>
<evidence type="ECO:0000256" key="3">
    <source>
        <dbReference type="RuleBase" id="RU000363"/>
    </source>
</evidence>
<evidence type="ECO:0000256" key="1">
    <source>
        <dbReference type="ARBA" id="ARBA00006484"/>
    </source>
</evidence>
<dbReference type="PANTHER" id="PTHR42901:SF1">
    <property type="entry name" value="ALCOHOL DEHYDROGENASE"/>
    <property type="match status" value="1"/>
</dbReference>
<dbReference type="OrthoDB" id="9775296at2"/>
<comment type="similarity">
    <text evidence="1 3">Belongs to the short-chain dehydrogenases/reductases (SDR) family.</text>
</comment>
<dbReference type="PRINTS" id="PR00080">
    <property type="entry name" value="SDRFAMILY"/>
</dbReference>
<dbReference type="Pfam" id="PF00106">
    <property type="entry name" value="adh_short"/>
    <property type="match status" value="1"/>
</dbReference>
<protein>
    <submittedName>
        <fullName evidence="4">NAD(P)-dependent oxidoreductase</fullName>
    </submittedName>
</protein>
<evidence type="ECO:0000313" key="5">
    <source>
        <dbReference type="Proteomes" id="UP000053557"/>
    </source>
</evidence>
<dbReference type="PRINTS" id="PR00081">
    <property type="entry name" value="GDHRDH"/>
</dbReference>
<dbReference type="Gene3D" id="3.40.50.720">
    <property type="entry name" value="NAD(P)-binding Rossmann-like Domain"/>
    <property type="match status" value="1"/>
</dbReference>